<evidence type="ECO:0000256" key="11">
    <source>
        <dbReference type="ARBA" id="ARBA00048988"/>
    </source>
</evidence>
<evidence type="ECO:0000256" key="6">
    <source>
        <dbReference type="ARBA" id="ARBA00022806"/>
    </source>
</evidence>
<comment type="catalytic activity">
    <reaction evidence="11 12">
        <text>ATP + H2O = ADP + phosphate + H(+)</text>
        <dbReference type="Rhea" id="RHEA:13065"/>
        <dbReference type="ChEBI" id="CHEBI:15377"/>
        <dbReference type="ChEBI" id="CHEBI:15378"/>
        <dbReference type="ChEBI" id="CHEBI:30616"/>
        <dbReference type="ChEBI" id="CHEBI:43474"/>
        <dbReference type="ChEBI" id="CHEBI:456216"/>
        <dbReference type="EC" id="5.6.2.4"/>
    </reaction>
</comment>
<evidence type="ECO:0000256" key="2">
    <source>
        <dbReference type="ARBA" id="ARBA00022705"/>
    </source>
</evidence>
<comment type="similarity">
    <text evidence="12">Belongs to the helicase family. PriA subfamily.</text>
</comment>
<dbReference type="GO" id="GO:0006269">
    <property type="term" value="P:DNA replication, synthesis of primer"/>
    <property type="evidence" value="ECO:0007669"/>
    <property type="project" value="UniProtKB-KW"/>
</dbReference>
<dbReference type="GO" id="GO:0006270">
    <property type="term" value="P:DNA replication initiation"/>
    <property type="evidence" value="ECO:0007669"/>
    <property type="project" value="TreeGrafter"/>
</dbReference>
<dbReference type="GO" id="GO:0006310">
    <property type="term" value="P:DNA recombination"/>
    <property type="evidence" value="ECO:0007669"/>
    <property type="project" value="InterPro"/>
</dbReference>
<organism evidence="15 16">
    <name type="scientific">[Clostridium] cellulosi</name>
    <dbReference type="NCBI Taxonomy" id="29343"/>
    <lineage>
        <taxon>Bacteria</taxon>
        <taxon>Bacillati</taxon>
        <taxon>Bacillota</taxon>
        <taxon>Clostridia</taxon>
        <taxon>Eubacteriales</taxon>
        <taxon>Oscillospiraceae</taxon>
        <taxon>Oscillospiraceae incertae sedis</taxon>
    </lineage>
</organism>
<evidence type="ECO:0000259" key="13">
    <source>
        <dbReference type="PROSITE" id="PS51192"/>
    </source>
</evidence>
<accession>A0A078KTJ8</accession>
<dbReference type="Pfam" id="PF17764">
    <property type="entry name" value="PriA_3primeBD"/>
    <property type="match status" value="1"/>
</dbReference>
<dbReference type="STRING" id="29343.CCDG5_1295"/>
<dbReference type="Pfam" id="PF18319">
    <property type="entry name" value="Zn_ribbon_PriA"/>
    <property type="match status" value="1"/>
</dbReference>
<evidence type="ECO:0000256" key="4">
    <source>
        <dbReference type="ARBA" id="ARBA00022741"/>
    </source>
</evidence>
<keyword evidence="4 12" id="KW-0547">Nucleotide-binding</keyword>
<dbReference type="PANTHER" id="PTHR30580:SF0">
    <property type="entry name" value="PRIMOSOMAL PROTEIN N"/>
    <property type="match status" value="1"/>
</dbReference>
<evidence type="ECO:0000259" key="14">
    <source>
        <dbReference type="PROSITE" id="PS51194"/>
    </source>
</evidence>
<evidence type="ECO:0000256" key="8">
    <source>
        <dbReference type="ARBA" id="ARBA00022840"/>
    </source>
</evidence>
<keyword evidence="7 12" id="KW-0862">Zinc</keyword>
<dbReference type="SMART" id="SM00490">
    <property type="entry name" value="HELICc"/>
    <property type="match status" value="1"/>
</dbReference>
<dbReference type="InterPro" id="IPR041222">
    <property type="entry name" value="PriA_3primeBD"/>
</dbReference>
<evidence type="ECO:0000256" key="7">
    <source>
        <dbReference type="ARBA" id="ARBA00022833"/>
    </source>
</evidence>
<comment type="catalytic activity">
    <reaction evidence="12">
        <text>Couples ATP hydrolysis with the unwinding of duplex DNA by translocating in the 3'-5' direction.</text>
        <dbReference type="EC" id="5.6.2.4"/>
    </reaction>
</comment>
<dbReference type="InterPro" id="IPR041236">
    <property type="entry name" value="PriA_C"/>
</dbReference>
<dbReference type="KEGG" id="ccel:CCDG5_1295"/>
<dbReference type="PANTHER" id="PTHR30580">
    <property type="entry name" value="PRIMOSOMAL PROTEIN N"/>
    <property type="match status" value="1"/>
</dbReference>
<dbReference type="SUPFAM" id="SSF52540">
    <property type="entry name" value="P-loop containing nucleoside triphosphate hydrolases"/>
    <property type="match status" value="2"/>
</dbReference>
<keyword evidence="6 12" id="KW-0347">Helicase</keyword>
<dbReference type="PROSITE" id="PS51194">
    <property type="entry name" value="HELICASE_CTER"/>
    <property type="match status" value="1"/>
</dbReference>
<feature type="binding site" evidence="12">
    <location>
        <position position="535"/>
    </location>
    <ligand>
        <name>Zn(2+)</name>
        <dbReference type="ChEBI" id="CHEBI:29105"/>
        <label>2</label>
    </ligand>
</feature>
<dbReference type="InterPro" id="IPR011545">
    <property type="entry name" value="DEAD/DEAH_box_helicase_dom"/>
</dbReference>
<dbReference type="InterPro" id="IPR014001">
    <property type="entry name" value="Helicase_ATP-bd"/>
</dbReference>
<evidence type="ECO:0000256" key="5">
    <source>
        <dbReference type="ARBA" id="ARBA00022801"/>
    </source>
</evidence>
<comment type="subunit">
    <text evidence="12">Component of the replication restart primosome.</text>
</comment>
<dbReference type="CDD" id="cd18804">
    <property type="entry name" value="SF2_C_priA"/>
    <property type="match status" value="1"/>
</dbReference>
<keyword evidence="1 12" id="KW-0639">Primosome</keyword>
<evidence type="ECO:0000256" key="9">
    <source>
        <dbReference type="ARBA" id="ARBA00023125"/>
    </source>
</evidence>
<keyword evidence="8 12" id="KW-0067">ATP-binding</keyword>
<dbReference type="HOGENOM" id="CLU_013353_3_1_9"/>
<dbReference type="Pfam" id="PF00271">
    <property type="entry name" value="Helicase_C"/>
    <property type="match status" value="1"/>
</dbReference>
<dbReference type="InterPro" id="IPR027417">
    <property type="entry name" value="P-loop_NTPase"/>
</dbReference>
<dbReference type="PATRIC" id="fig|29343.3.peg.1364"/>
<feature type="binding site" evidence="12">
    <location>
        <position position="563"/>
    </location>
    <ligand>
        <name>Zn(2+)</name>
        <dbReference type="ChEBI" id="CHEBI:29105"/>
        <label>1</label>
    </ligand>
</feature>
<evidence type="ECO:0000256" key="12">
    <source>
        <dbReference type="HAMAP-Rule" id="MF_00983"/>
    </source>
</evidence>
<dbReference type="HAMAP" id="MF_00983">
    <property type="entry name" value="PriA"/>
    <property type="match status" value="1"/>
</dbReference>
<feature type="binding site" evidence="12">
    <location>
        <position position="532"/>
    </location>
    <ligand>
        <name>Zn(2+)</name>
        <dbReference type="ChEBI" id="CHEBI:29105"/>
        <label>2</label>
    </ligand>
</feature>
<keyword evidence="10 12" id="KW-0413">Isomerase</keyword>
<gene>
    <name evidence="12" type="primary">priA</name>
    <name evidence="15" type="ORF">CCDG5_1295</name>
</gene>
<evidence type="ECO:0000313" key="16">
    <source>
        <dbReference type="Proteomes" id="UP000032431"/>
    </source>
</evidence>
<dbReference type="FunFam" id="3.40.50.300:FF:000489">
    <property type="entry name" value="Primosome assembly protein PriA"/>
    <property type="match status" value="1"/>
</dbReference>
<dbReference type="GO" id="GO:0043138">
    <property type="term" value="F:3'-5' DNA helicase activity"/>
    <property type="evidence" value="ECO:0007669"/>
    <property type="project" value="UniProtKB-EC"/>
</dbReference>
<sequence>MPSFKIAEVAVEGTAYHFDKPYCYMVPDDMKNEIKPGARVVVPFGAGNKRRRGIVLAVENSDDMSCKPLLTLVDKQPLISEEMLALAAWLKGRTFCTLYEALRLMLPAGLNLHITKTYKLDHKPSEAEFLMLSPDEQCMLRYVSRARGPVDRESLAKAAGLDATTPLPDLLVQRGLLVCEDSVFDHSPEASARMVRLAITQEEAEELLESQGEITKKQKSALKTVLDAGAATVKEVMYFSGVSQSVITALVKKGIFEQFEKRVYRDPYKGIAKTKSEPETLSEEQQNAYNALVSRYRSGKACASLLFGVTGSGKTQVFMRLIDDVRADNRTVIVLVPEISLTPQTVARFYARFGKDVAVLHSGLSLGERLDEWQRIKDGGAGIVVGTRSAIFAPLKNLGLIIIDEEQEYTYKSESSPRYHARDVARFRCAYSNAMLLLASATPSIETFYAAQTGRYELTRLDKRYGNAKLPDVIMVDMKNEIATGNNSTISRRLAQEIEKNLENGEQSILLINRRGYNTFVSCAACGHVLTCPNCSIALTYHAANHRLMCHYCGYSIEARTKCPECSGSFLKYSGTGTQKAEQAIEELFPTARVLRMDTDTASGRYSHERMLEQFGKDKYDILIGTQMVAKGLDFPNVTLVGVLSADQSLYLNDFRAAERTFSLLTQVIGRAGRRASPGRAVIQTQTPENEVLRLAAKQDYEAFYKSETAFRRELLYPPFCDICEFGFTGISETAVKNAAHDFFMRLKDAIESNKNIPIRIMEPSPAEIARIAGRYRYRIIAKCRNDKHFRALVASVLESCGKSPLYRKVSVFADMNPLDML</sequence>
<dbReference type="PROSITE" id="PS51192">
    <property type="entry name" value="HELICASE_ATP_BIND_1"/>
    <property type="match status" value="1"/>
</dbReference>
<dbReference type="Pfam" id="PF18074">
    <property type="entry name" value="PriA_C"/>
    <property type="match status" value="1"/>
</dbReference>
<feature type="binding site" evidence="12">
    <location>
        <position position="566"/>
    </location>
    <ligand>
        <name>Zn(2+)</name>
        <dbReference type="ChEBI" id="CHEBI:29105"/>
        <label>1</label>
    </ligand>
</feature>
<dbReference type="InterPro" id="IPR042115">
    <property type="entry name" value="PriA_3primeBD_sf"/>
</dbReference>
<dbReference type="SMART" id="SM00487">
    <property type="entry name" value="DEXDc"/>
    <property type="match status" value="1"/>
</dbReference>
<feature type="binding site" evidence="12">
    <location>
        <position position="523"/>
    </location>
    <ligand>
        <name>Zn(2+)</name>
        <dbReference type="ChEBI" id="CHEBI:29105"/>
        <label>1</label>
    </ligand>
</feature>
<proteinExistence type="inferred from homology"/>
<dbReference type="Gene3D" id="3.40.1440.60">
    <property type="entry name" value="PriA, 3(prime) DNA-binding domain"/>
    <property type="match status" value="1"/>
</dbReference>
<evidence type="ECO:0000256" key="3">
    <source>
        <dbReference type="ARBA" id="ARBA00022723"/>
    </source>
</evidence>
<feature type="domain" description="Helicase ATP-binding" evidence="13">
    <location>
        <begin position="295"/>
        <end position="461"/>
    </location>
</feature>
<dbReference type="InterPro" id="IPR005259">
    <property type="entry name" value="PriA"/>
</dbReference>
<dbReference type="GO" id="GO:1990077">
    <property type="term" value="C:primosome complex"/>
    <property type="evidence" value="ECO:0007669"/>
    <property type="project" value="UniProtKB-UniRule"/>
</dbReference>
<keyword evidence="3 12" id="KW-0479">Metal-binding</keyword>
<dbReference type="AlphaFoldDB" id="A0A078KTJ8"/>
<dbReference type="GO" id="GO:0016887">
    <property type="term" value="F:ATP hydrolysis activity"/>
    <property type="evidence" value="ECO:0007669"/>
    <property type="project" value="RHEA"/>
</dbReference>
<dbReference type="Pfam" id="PF00270">
    <property type="entry name" value="DEAD"/>
    <property type="match status" value="1"/>
</dbReference>
<comment type="cofactor">
    <cofactor evidence="12">
        <name>Zn(2+)</name>
        <dbReference type="ChEBI" id="CHEBI:29105"/>
    </cofactor>
    <text evidence="12">Binds 2 zinc ions per subunit.</text>
</comment>
<comment type="function">
    <text evidence="12">Initiates the restart of stalled replication forks, which reloads the replicative helicase on sites other than the origin of replication. Recognizes and binds to abandoned replication forks and remodels them to uncover a helicase loading site. Promotes assembly of the primosome at these replication forks.</text>
</comment>
<feature type="binding site" evidence="12">
    <location>
        <position position="553"/>
    </location>
    <ligand>
        <name>Zn(2+)</name>
        <dbReference type="ChEBI" id="CHEBI:29105"/>
        <label>2</label>
    </ligand>
</feature>
<feature type="binding site" evidence="12">
    <location>
        <position position="526"/>
    </location>
    <ligand>
        <name>Zn(2+)</name>
        <dbReference type="ChEBI" id="CHEBI:29105"/>
        <label>1</label>
    </ligand>
</feature>
<dbReference type="OrthoDB" id="9759544at2"/>
<dbReference type="NCBIfam" id="TIGR00595">
    <property type="entry name" value="priA"/>
    <property type="match status" value="1"/>
</dbReference>
<dbReference type="Proteomes" id="UP000032431">
    <property type="component" value="Chromosome I"/>
</dbReference>
<dbReference type="InterPro" id="IPR040498">
    <property type="entry name" value="PriA_CRR"/>
</dbReference>
<dbReference type="EMBL" id="LM995447">
    <property type="protein sequence ID" value="CDZ24409.1"/>
    <property type="molecule type" value="Genomic_DNA"/>
</dbReference>
<dbReference type="GO" id="GO:0006302">
    <property type="term" value="P:double-strand break repair"/>
    <property type="evidence" value="ECO:0007669"/>
    <property type="project" value="InterPro"/>
</dbReference>
<dbReference type="NCBIfam" id="NF004066">
    <property type="entry name" value="PRK05580.1-3"/>
    <property type="match status" value="1"/>
</dbReference>
<dbReference type="GO" id="GO:0003677">
    <property type="term" value="F:DNA binding"/>
    <property type="evidence" value="ECO:0007669"/>
    <property type="project" value="UniProtKB-UniRule"/>
</dbReference>
<dbReference type="Gene3D" id="3.40.50.300">
    <property type="entry name" value="P-loop containing nucleotide triphosphate hydrolases"/>
    <property type="match status" value="2"/>
</dbReference>
<keyword evidence="16" id="KW-1185">Reference proteome</keyword>
<protein>
    <recommendedName>
        <fullName evidence="12">Replication restart protein PriA</fullName>
    </recommendedName>
    <alternativeName>
        <fullName evidence="12">ATP-dependent DNA helicase PriA</fullName>
        <ecNumber evidence="12">5.6.2.4</ecNumber>
    </alternativeName>
    <alternativeName>
        <fullName evidence="12">DNA 3'-5' helicase PriA</fullName>
    </alternativeName>
</protein>
<dbReference type="GO" id="GO:0008270">
    <property type="term" value="F:zinc ion binding"/>
    <property type="evidence" value="ECO:0007669"/>
    <property type="project" value="UniProtKB-UniRule"/>
</dbReference>
<feature type="domain" description="Helicase C-terminal" evidence="14">
    <location>
        <begin position="556"/>
        <end position="717"/>
    </location>
</feature>
<keyword evidence="5 12" id="KW-0378">Hydrolase</keyword>
<dbReference type="EC" id="5.6.2.4" evidence="12"/>
<keyword evidence="2 12" id="KW-0235">DNA replication</keyword>
<dbReference type="InterPro" id="IPR001650">
    <property type="entry name" value="Helicase_C-like"/>
</dbReference>
<feature type="binding site" evidence="12">
    <location>
        <position position="550"/>
    </location>
    <ligand>
        <name>Zn(2+)</name>
        <dbReference type="ChEBI" id="CHEBI:29105"/>
        <label>2</label>
    </ligand>
</feature>
<dbReference type="CDD" id="cd17929">
    <property type="entry name" value="DEXHc_priA"/>
    <property type="match status" value="1"/>
</dbReference>
<evidence type="ECO:0000256" key="1">
    <source>
        <dbReference type="ARBA" id="ARBA00022515"/>
    </source>
</evidence>
<keyword evidence="9 12" id="KW-0238">DNA-binding</keyword>
<dbReference type="GO" id="GO:0005524">
    <property type="term" value="F:ATP binding"/>
    <property type="evidence" value="ECO:0007669"/>
    <property type="project" value="UniProtKB-UniRule"/>
</dbReference>
<evidence type="ECO:0000313" key="15">
    <source>
        <dbReference type="EMBL" id="CDZ24409.1"/>
    </source>
</evidence>
<reference evidence="16" key="1">
    <citation type="submission" date="2014-07" db="EMBL/GenBank/DDBJ databases">
        <authorList>
            <person name="Wibberg D."/>
        </authorList>
    </citation>
    <scope>NUCLEOTIDE SEQUENCE [LARGE SCALE GENOMIC DNA]</scope>
    <source>
        <strain evidence="16">DG5</strain>
    </source>
</reference>
<evidence type="ECO:0000256" key="10">
    <source>
        <dbReference type="ARBA" id="ARBA00023235"/>
    </source>
</evidence>
<name>A0A078KTJ8_9FIRM</name>